<dbReference type="GO" id="GO:0006011">
    <property type="term" value="P:UDP-alpha-D-glucose metabolic process"/>
    <property type="evidence" value="ECO:0007669"/>
    <property type="project" value="InterPro"/>
</dbReference>
<organism evidence="7 8">
    <name type="scientific">Ornithinimicrobium humiphilum</name>
    <dbReference type="NCBI Taxonomy" id="125288"/>
    <lineage>
        <taxon>Bacteria</taxon>
        <taxon>Bacillati</taxon>
        <taxon>Actinomycetota</taxon>
        <taxon>Actinomycetes</taxon>
        <taxon>Micrococcales</taxon>
        <taxon>Ornithinimicrobiaceae</taxon>
        <taxon>Ornithinimicrobium</taxon>
    </lineage>
</organism>
<dbReference type="PANTHER" id="PTHR43511">
    <property type="match status" value="1"/>
</dbReference>
<dbReference type="AlphaFoldDB" id="A0A543KKX8"/>
<keyword evidence="3 7" id="KW-0548">Nucleotidyltransferase</keyword>
<feature type="binding site" evidence="5">
    <location>
        <position position="218"/>
    </location>
    <ligand>
        <name>UTP</name>
        <dbReference type="ChEBI" id="CHEBI:46398"/>
    </ligand>
</feature>
<feature type="binding site" evidence="5">
    <location>
        <position position="159"/>
    </location>
    <ligand>
        <name>UTP</name>
        <dbReference type="ChEBI" id="CHEBI:46398"/>
    </ligand>
</feature>
<feature type="binding site" evidence="4">
    <location>
        <position position="188"/>
    </location>
    <ligand>
        <name>substrate</name>
    </ligand>
</feature>
<dbReference type="InterPro" id="IPR029044">
    <property type="entry name" value="Nucleotide-diphossugar_trans"/>
</dbReference>
<dbReference type="EMBL" id="VFPU01000001">
    <property type="protein sequence ID" value="TQM95711.1"/>
    <property type="molecule type" value="Genomic_DNA"/>
</dbReference>
<comment type="caution">
    <text evidence="7">The sequence shown here is derived from an EMBL/GenBank/DDBJ whole genome shotgun (WGS) entry which is preliminary data.</text>
</comment>
<evidence type="ECO:0000256" key="1">
    <source>
        <dbReference type="ARBA" id="ARBA00010401"/>
    </source>
</evidence>
<evidence type="ECO:0000256" key="5">
    <source>
        <dbReference type="PIRSR" id="PIRSR000806-2"/>
    </source>
</evidence>
<dbReference type="InterPro" id="IPR002618">
    <property type="entry name" value="UDPGP_fam"/>
</dbReference>
<accession>A0A543KKX8</accession>
<dbReference type="GO" id="GO:0003983">
    <property type="term" value="F:UTP:glucose-1-phosphate uridylyltransferase activity"/>
    <property type="evidence" value="ECO:0007669"/>
    <property type="project" value="InterPro"/>
</dbReference>
<keyword evidence="2 7" id="KW-0808">Transferase</keyword>
<dbReference type="Proteomes" id="UP000315133">
    <property type="component" value="Unassembled WGS sequence"/>
</dbReference>
<keyword evidence="8" id="KW-1185">Reference proteome</keyword>
<gene>
    <name evidence="7" type="ORF">FB476_0561</name>
</gene>
<evidence type="ECO:0000256" key="4">
    <source>
        <dbReference type="PIRSR" id="PIRSR000806-1"/>
    </source>
</evidence>
<feature type="binding site" evidence="5">
    <location>
        <position position="365"/>
    </location>
    <ligand>
        <name>UTP</name>
        <dbReference type="ChEBI" id="CHEBI:46398"/>
    </ligand>
</feature>
<reference evidence="7 8" key="1">
    <citation type="submission" date="2019-06" db="EMBL/GenBank/DDBJ databases">
        <title>Sequencing the genomes of 1000 actinobacteria strains.</title>
        <authorList>
            <person name="Klenk H.-P."/>
        </authorList>
    </citation>
    <scope>NUCLEOTIDE SEQUENCE [LARGE SCALE GENOMIC DNA]</scope>
    <source>
        <strain evidence="7 8">DSM 12362</strain>
    </source>
</reference>
<evidence type="ECO:0000313" key="8">
    <source>
        <dbReference type="Proteomes" id="UP000315133"/>
    </source>
</evidence>
<feature type="region of interest" description="Disordered" evidence="6">
    <location>
        <begin position="447"/>
        <end position="467"/>
    </location>
</feature>
<evidence type="ECO:0000313" key="7">
    <source>
        <dbReference type="EMBL" id="TQM95711.1"/>
    </source>
</evidence>
<proteinExistence type="inferred from homology"/>
<dbReference type="PIRSF" id="PIRSF000806">
    <property type="entry name" value="UDPGP"/>
    <property type="match status" value="1"/>
</dbReference>
<feature type="binding site" evidence="5">
    <location>
        <position position="94"/>
    </location>
    <ligand>
        <name>UTP</name>
        <dbReference type="ChEBI" id="CHEBI:46398"/>
    </ligand>
</feature>
<dbReference type="Pfam" id="PF01704">
    <property type="entry name" value="UDPGP"/>
    <property type="match status" value="1"/>
</dbReference>
<dbReference type="SUPFAM" id="SSF53448">
    <property type="entry name" value="Nucleotide-diphospho-sugar transferases"/>
    <property type="match status" value="1"/>
</dbReference>
<dbReference type="Gene3D" id="2.160.10.10">
    <property type="entry name" value="Hexapeptide repeat proteins"/>
    <property type="match status" value="1"/>
</dbReference>
<sequence length="467" mass="50608">MRRVTPSPDALEAATAKMRAAGVADVAVDVFRQAWTELAQGRGGRIGEDEIEPVTELDSLADLDPDADPGALGRTAVIKLNGGLGTSMGMDRAKSLVTVREGRSFLELTIDQVRHARERSGARLPLVLMNSFRTRDDSREVLRQHPDLAVEGIDPDFLQSQEPKLLAEDLSPVSWPADPDLEWCPPGHGDLYPSLLSSGMLGQLRAAGFRYAMVSNSDNVGAAPSAAIADWFARSGAPLAMEVCRRTGADRKGGHLAVRRADGQLVLREKAQTAPEDAEAFGDVERHRYFNTNTLWLDLDRLAEVLEERGGVLGLPLIRNEKNVDPTDPSSPRVVQIETAMGSAIEVFEGATAIEVPRARFRPVKTTDDLLLLRSDCFELTDDAELRAVCDPLPLVTLGDHYTTLASFESRFPHGAPSLREAGSLTVEGDWTFGRSVRVVDDAVLPETPGARPVPDHAVVGPHGVRS</sequence>
<feature type="binding site" evidence="5">
    <location>
        <position position="187"/>
    </location>
    <ligand>
        <name>UTP</name>
        <dbReference type="ChEBI" id="CHEBI:46398"/>
    </ligand>
</feature>
<name>A0A543KKX8_9MICO</name>
<evidence type="ECO:0000256" key="2">
    <source>
        <dbReference type="ARBA" id="ARBA00022679"/>
    </source>
</evidence>
<dbReference type="Gene3D" id="3.90.550.10">
    <property type="entry name" value="Spore Coat Polysaccharide Biosynthesis Protein SpsA, Chain A"/>
    <property type="match status" value="1"/>
</dbReference>
<evidence type="ECO:0000256" key="3">
    <source>
        <dbReference type="ARBA" id="ARBA00022695"/>
    </source>
</evidence>
<protein>
    <submittedName>
        <fullName evidence="7">UTP--glucose-1-phosphate uridylyltransferase</fullName>
    </submittedName>
</protein>
<evidence type="ECO:0000256" key="6">
    <source>
        <dbReference type="SAM" id="MobiDB-lite"/>
    </source>
</evidence>
<dbReference type="InterPro" id="IPR016267">
    <property type="entry name" value="UDPGP_trans"/>
</dbReference>
<comment type="similarity">
    <text evidence="1">Belongs to the UDPGP type 1 family.</text>
</comment>